<evidence type="ECO:0000259" key="2">
    <source>
        <dbReference type="SMART" id="SM00507"/>
    </source>
</evidence>
<dbReference type="RefSeq" id="WP_317469018.1">
    <property type="nucleotide sequence ID" value="NZ_JAWLKJ010000001.1"/>
</dbReference>
<feature type="domain" description="HNH nuclease" evidence="2">
    <location>
        <begin position="354"/>
        <end position="411"/>
    </location>
</feature>
<evidence type="ECO:0000313" key="3">
    <source>
        <dbReference type="EMBL" id="MDV6298659.1"/>
    </source>
</evidence>
<evidence type="ECO:0000256" key="1">
    <source>
        <dbReference type="SAM" id="MobiDB-lite"/>
    </source>
</evidence>
<dbReference type="Pfam" id="PF02720">
    <property type="entry name" value="DUF222"/>
    <property type="match status" value="1"/>
</dbReference>
<dbReference type="InterPro" id="IPR003870">
    <property type="entry name" value="DUF222"/>
</dbReference>
<name>A0AAE4QXV1_9ACTN</name>
<feature type="compositionally biased region" description="Low complexity" evidence="1">
    <location>
        <begin position="448"/>
        <end position="458"/>
    </location>
</feature>
<comment type="caution">
    <text evidence="3">The sequence shown here is derived from an EMBL/GenBank/DDBJ whole genome shotgun (WGS) entry which is preliminary data.</text>
</comment>
<dbReference type="InterPro" id="IPR003615">
    <property type="entry name" value="HNH_nuc"/>
</dbReference>
<feature type="region of interest" description="Disordered" evidence="1">
    <location>
        <begin position="1"/>
        <end position="25"/>
    </location>
</feature>
<dbReference type="AlphaFoldDB" id="A0AAE4QXV1"/>
<dbReference type="EMBL" id="JAWLKJ010000001">
    <property type="protein sequence ID" value="MDV6298659.1"/>
    <property type="molecule type" value="Genomic_DNA"/>
</dbReference>
<gene>
    <name evidence="3" type="ORF">R3P82_05990</name>
</gene>
<protein>
    <submittedName>
        <fullName evidence="3">DUF222 domain-containing protein</fullName>
    </submittedName>
</protein>
<accession>A0AAE4QXV1</accession>
<dbReference type="SMART" id="SM00507">
    <property type="entry name" value="HNHc"/>
    <property type="match status" value="1"/>
</dbReference>
<evidence type="ECO:0000313" key="4">
    <source>
        <dbReference type="Proteomes" id="UP001185873"/>
    </source>
</evidence>
<feature type="region of interest" description="Disordered" evidence="1">
    <location>
        <begin position="439"/>
        <end position="544"/>
    </location>
</feature>
<feature type="compositionally biased region" description="Basic residues" evidence="1">
    <location>
        <begin position="484"/>
        <end position="510"/>
    </location>
</feature>
<reference evidence="3" key="1">
    <citation type="submission" date="2023-10" db="EMBL/GenBank/DDBJ databases">
        <title>Development of a sustainable strategy for remediation of hydrocarbon-contaminated territories based on the waste exchange concept.</title>
        <authorList>
            <person name="Krivoruchko A."/>
        </authorList>
    </citation>
    <scope>NUCLEOTIDE SEQUENCE</scope>
    <source>
        <strain evidence="3">IEGM 1175</strain>
    </source>
</reference>
<organism evidence="3 4">
    <name type="scientific">Dietzia maris</name>
    <dbReference type="NCBI Taxonomy" id="37915"/>
    <lineage>
        <taxon>Bacteria</taxon>
        <taxon>Bacillati</taxon>
        <taxon>Actinomycetota</taxon>
        <taxon>Actinomycetes</taxon>
        <taxon>Mycobacteriales</taxon>
        <taxon>Dietziaceae</taxon>
        <taxon>Dietzia</taxon>
    </lineage>
</organism>
<sequence>MTSTSKSDAHDSASHAAIVPDAPGPFVPPKGFTTATGPAVDVIVPEAYARWDPHQQRGYLAQRLINAAEGRTVAFAYDCVRVAGQRDRHRDPWETAASIVSASMALSRHGASRLVTTAVELTERLPRTAALLATGWIGILAAHAIAEETAMVSDELMPELDRRISEALAPTRRRTHPPRLGPLRKMLTKTVSACDPVGADARAREARRDQDVEMVPLADDRALITAHLTAETAVEIADRIEALARTASEDDPRSLGELRAAGLLALSRGWACLPDVDGEHPGDPDGQAAARRVTIYAYDDGSPDNRGLTLAGYGPITGHTADQLERSARRRIDSLADLADPDCYAARRYTPSEALARFCKGRDGTCVFPGCHTPAEKTDLDHIIPFDHDNPECGGHTTSDDLGSLCRFHHRLKTEGIWAYYRDIDGTYVWLHGPNHPEADPGTRITTAPGGPLAALAPPRHPESSRRQQNAAEAGRTGSGSPASRRRPHLRHRRAAERSRLRAQAHHRRQEPRSGRPPRSAPPQDDRPQQDQPRSSAFDDEPPF</sequence>
<proteinExistence type="predicted"/>
<dbReference type="CDD" id="cd00085">
    <property type="entry name" value="HNHc"/>
    <property type="match status" value="1"/>
</dbReference>
<dbReference type="Proteomes" id="UP001185873">
    <property type="component" value="Unassembled WGS sequence"/>
</dbReference>